<dbReference type="Proteomes" id="UP000327044">
    <property type="component" value="Unassembled WGS sequence"/>
</dbReference>
<evidence type="ECO:0000256" key="2">
    <source>
        <dbReference type="ARBA" id="ARBA00007200"/>
    </source>
</evidence>
<keyword evidence="5 6" id="KW-0472">Membrane</keyword>
<dbReference type="EMBL" id="VVIM01000004">
    <property type="protein sequence ID" value="KAB0800305.1"/>
    <property type="molecule type" value="Genomic_DNA"/>
</dbReference>
<dbReference type="PANTHER" id="PTHR10877">
    <property type="entry name" value="POLYCYSTIN FAMILY MEMBER"/>
    <property type="match status" value="1"/>
</dbReference>
<evidence type="ECO:0000256" key="3">
    <source>
        <dbReference type="ARBA" id="ARBA00022692"/>
    </source>
</evidence>
<proteinExistence type="inferred from homology"/>
<dbReference type="AlphaFoldDB" id="A0A5N4ASG0"/>
<accession>A0A5N4ASG0</accession>
<feature type="transmembrane region" description="Helical" evidence="6">
    <location>
        <begin position="36"/>
        <end position="54"/>
    </location>
</feature>
<name>A0A5N4ASG0_PHOPY</name>
<keyword evidence="4 6" id="KW-1133">Transmembrane helix</keyword>
<evidence type="ECO:0000313" key="8">
    <source>
        <dbReference type="EMBL" id="KAB0800305.1"/>
    </source>
</evidence>
<dbReference type="GO" id="GO:0005262">
    <property type="term" value="F:calcium channel activity"/>
    <property type="evidence" value="ECO:0007669"/>
    <property type="project" value="TreeGrafter"/>
</dbReference>
<evidence type="ECO:0000259" key="7">
    <source>
        <dbReference type="Pfam" id="PF20519"/>
    </source>
</evidence>
<reference evidence="8 9" key="1">
    <citation type="journal article" date="2018" name="Elife">
        <title>Firefly genomes illuminate parallel origins of bioluminescence in beetles.</title>
        <authorList>
            <person name="Fallon T.R."/>
            <person name="Lower S.E."/>
            <person name="Chang C.H."/>
            <person name="Bessho-Uehara M."/>
            <person name="Martin G.J."/>
            <person name="Bewick A.J."/>
            <person name="Behringer M."/>
            <person name="Debat H.J."/>
            <person name="Wong I."/>
            <person name="Day J.C."/>
            <person name="Suvorov A."/>
            <person name="Silva C.J."/>
            <person name="Stanger-Hall K.F."/>
            <person name="Hall D.W."/>
            <person name="Schmitz R.J."/>
            <person name="Nelson D.R."/>
            <person name="Lewis S.M."/>
            <person name="Shigenobu S."/>
            <person name="Bybee S.M."/>
            <person name="Larracuente A.M."/>
            <person name="Oba Y."/>
            <person name="Weng J.K."/>
        </authorList>
    </citation>
    <scope>NUCLEOTIDE SEQUENCE [LARGE SCALE GENOMIC DNA]</scope>
    <source>
        <strain evidence="8">1611_PpyrPB1</strain>
        <tissue evidence="8">Whole body</tissue>
    </source>
</reference>
<protein>
    <recommendedName>
        <fullName evidence="7">Polycystin domain-containing protein</fullName>
    </recommendedName>
</protein>
<comment type="subcellular location">
    <subcellularLocation>
        <location evidence="1">Membrane</location>
        <topology evidence="1">Multi-pass membrane protein</topology>
    </subcellularLocation>
</comment>
<evidence type="ECO:0000256" key="4">
    <source>
        <dbReference type="ARBA" id="ARBA00022989"/>
    </source>
</evidence>
<evidence type="ECO:0000313" key="9">
    <source>
        <dbReference type="Proteomes" id="UP000327044"/>
    </source>
</evidence>
<comment type="caution">
    <text evidence="8">The sequence shown here is derived from an EMBL/GenBank/DDBJ whole genome shotgun (WGS) entry which is preliminary data.</text>
</comment>
<sequence length="143" mass="17061">MFMPKRVVISNNLWVTTELAELYEQDEYEKVYVRELVLHLLFLIITTTMVAGSASPSNYYHHMYFQNFFTESPFNSSTGVNMTFHDIFLIGDVWAYLDQVMLNSFYWDKWYENLEPESNRPKVPKTKIYDNILLGVPRLRQVR</sequence>
<keyword evidence="3 6" id="KW-0812">Transmembrane</keyword>
<dbReference type="GO" id="GO:0050982">
    <property type="term" value="P:detection of mechanical stimulus"/>
    <property type="evidence" value="ECO:0007669"/>
    <property type="project" value="TreeGrafter"/>
</dbReference>
<feature type="domain" description="Polycystin" evidence="7">
    <location>
        <begin position="84"/>
        <end position="143"/>
    </location>
</feature>
<dbReference type="InParanoid" id="A0A5N4ASG0"/>
<keyword evidence="9" id="KW-1185">Reference proteome</keyword>
<gene>
    <name evidence="8" type="ORF">PPYR_06045</name>
</gene>
<dbReference type="Pfam" id="PF20519">
    <property type="entry name" value="Polycystin_dom"/>
    <property type="match status" value="1"/>
</dbReference>
<dbReference type="GO" id="GO:0016020">
    <property type="term" value="C:membrane"/>
    <property type="evidence" value="ECO:0007669"/>
    <property type="project" value="UniProtKB-SubCell"/>
</dbReference>
<dbReference type="InterPro" id="IPR046791">
    <property type="entry name" value="Polycystin_dom"/>
</dbReference>
<dbReference type="InterPro" id="IPR051223">
    <property type="entry name" value="Polycystin"/>
</dbReference>
<dbReference type="PANTHER" id="PTHR10877:SF183">
    <property type="entry name" value="AT14535P-RELATED"/>
    <property type="match status" value="1"/>
</dbReference>
<comment type="similarity">
    <text evidence="2">Belongs to the polycystin family.</text>
</comment>
<evidence type="ECO:0000256" key="1">
    <source>
        <dbReference type="ARBA" id="ARBA00004141"/>
    </source>
</evidence>
<evidence type="ECO:0000256" key="5">
    <source>
        <dbReference type="ARBA" id="ARBA00023136"/>
    </source>
</evidence>
<organism evidence="8 9">
    <name type="scientific">Photinus pyralis</name>
    <name type="common">Common eastern firefly</name>
    <name type="synonym">Lampyris pyralis</name>
    <dbReference type="NCBI Taxonomy" id="7054"/>
    <lineage>
        <taxon>Eukaryota</taxon>
        <taxon>Metazoa</taxon>
        <taxon>Ecdysozoa</taxon>
        <taxon>Arthropoda</taxon>
        <taxon>Hexapoda</taxon>
        <taxon>Insecta</taxon>
        <taxon>Pterygota</taxon>
        <taxon>Neoptera</taxon>
        <taxon>Endopterygota</taxon>
        <taxon>Coleoptera</taxon>
        <taxon>Polyphaga</taxon>
        <taxon>Elateriformia</taxon>
        <taxon>Elateroidea</taxon>
        <taxon>Lampyridae</taxon>
        <taxon>Lampyrinae</taxon>
        <taxon>Photinus</taxon>
    </lineage>
</organism>
<evidence type="ECO:0000256" key="6">
    <source>
        <dbReference type="SAM" id="Phobius"/>
    </source>
</evidence>